<keyword evidence="2" id="KW-1185">Reference proteome</keyword>
<dbReference type="Proteomes" id="UP000838878">
    <property type="component" value="Chromosome 1"/>
</dbReference>
<evidence type="ECO:0000313" key="2">
    <source>
        <dbReference type="Proteomes" id="UP000838878"/>
    </source>
</evidence>
<accession>A0A8J9V6A1</accession>
<dbReference type="AlphaFoldDB" id="A0A8J9V6A1"/>
<evidence type="ECO:0000313" key="1">
    <source>
        <dbReference type="EMBL" id="CAH0713470.1"/>
    </source>
</evidence>
<organism evidence="1 2">
    <name type="scientific">Brenthis ino</name>
    <name type="common">lesser marbled fritillary</name>
    <dbReference type="NCBI Taxonomy" id="405034"/>
    <lineage>
        <taxon>Eukaryota</taxon>
        <taxon>Metazoa</taxon>
        <taxon>Ecdysozoa</taxon>
        <taxon>Arthropoda</taxon>
        <taxon>Hexapoda</taxon>
        <taxon>Insecta</taxon>
        <taxon>Pterygota</taxon>
        <taxon>Neoptera</taxon>
        <taxon>Endopterygota</taxon>
        <taxon>Lepidoptera</taxon>
        <taxon>Glossata</taxon>
        <taxon>Ditrysia</taxon>
        <taxon>Papilionoidea</taxon>
        <taxon>Nymphalidae</taxon>
        <taxon>Heliconiinae</taxon>
        <taxon>Argynnini</taxon>
        <taxon>Brenthis</taxon>
    </lineage>
</organism>
<reference evidence="1" key="1">
    <citation type="submission" date="2021-12" db="EMBL/GenBank/DDBJ databases">
        <authorList>
            <person name="Martin H S."/>
        </authorList>
    </citation>
    <scope>NUCLEOTIDE SEQUENCE</scope>
</reference>
<sequence length="87" mass="9578">MVSTTLKIRYQTENAEYSGGAVRALRLAALPLRIAAIRSHRDSVSLSFYYKGIRDKIAVMSLYINGNVAATASLRADCSFQCDAYIV</sequence>
<feature type="non-terminal residue" evidence="1">
    <location>
        <position position="87"/>
    </location>
</feature>
<protein>
    <submittedName>
        <fullName evidence="1">Uncharacterized protein</fullName>
    </submittedName>
</protein>
<name>A0A8J9V6A1_9NEOP</name>
<proteinExistence type="predicted"/>
<gene>
    <name evidence="1" type="ORF">BINO364_LOCUS633</name>
</gene>
<dbReference type="EMBL" id="OV170221">
    <property type="protein sequence ID" value="CAH0713470.1"/>
    <property type="molecule type" value="Genomic_DNA"/>
</dbReference>